<dbReference type="Proteomes" id="UP000000628">
    <property type="component" value="Chromosome"/>
</dbReference>
<dbReference type="HOGENOM" id="CLU_905454_0_0_11"/>
<evidence type="ECO:0000313" key="3">
    <source>
        <dbReference type="Proteomes" id="UP000000628"/>
    </source>
</evidence>
<protein>
    <recommendedName>
        <fullName evidence="4">DivIVA domain-containing protein</fullName>
    </recommendedName>
</protein>
<keyword evidence="3" id="KW-1185">Reference proteome</keyword>
<evidence type="ECO:0008006" key="4">
    <source>
        <dbReference type="Google" id="ProtNLM"/>
    </source>
</evidence>
<feature type="compositionally biased region" description="Low complexity" evidence="1">
    <location>
        <begin position="205"/>
        <end position="218"/>
    </location>
</feature>
<gene>
    <name evidence="2" type="ordered locus">Jden_0255</name>
</gene>
<proteinExistence type="predicted"/>
<evidence type="ECO:0000313" key="2">
    <source>
        <dbReference type="EMBL" id="ACV07929.1"/>
    </source>
</evidence>
<dbReference type="AlphaFoldDB" id="C7QZ21"/>
<dbReference type="RefSeq" id="WP_015770558.1">
    <property type="nucleotide sequence ID" value="NC_013174.1"/>
</dbReference>
<dbReference type="KEGG" id="jde:Jden_0255"/>
<sequence length="307" mass="32723">MLTSQEASHARFFNLSLRHAIDIEQVDAFMNRLIGTLRHYEHTGRLHPDGYTADEVLNITFRPARGHQGYAMSAVDAVRQEAEATLRYYEGNMASPAPEQRPALTRINRVKQLTPHTSLNQPHATQGASARPTSATIHHIPQRLRNDIPLSPSSPAVIDTDVMPADLATLTGSPAPAIPSHTAAPASPVPVNAEPVRHHTPPSPSSAQSPAVASTAPSHTVQVPQLAPMTGELPAAPQAPFAGPRGLSGAELAHDIGRAMHARAEIAQNAPHRLTHDLTIKAATPHGTVTVTGVLMGEDGQIILQTY</sequence>
<dbReference type="EMBL" id="CP001706">
    <property type="protein sequence ID" value="ACV07929.1"/>
    <property type="molecule type" value="Genomic_DNA"/>
</dbReference>
<name>C7QZ21_JONDD</name>
<dbReference type="STRING" id="471856.Jden_0255"/>
<accession>C7QZ21</accession>
<feature type="region of interest" description="Disordered" evidence="1">
    <location>
        <begin position="169"/>
        <end position="220"/>
    </location>
</feature>
<evidence type="ECO:0000256" key="1">
    <source>
        <dbReference type="SAM" id="MobiDB-lite"/>
    </source>
</evidence>
<organism evidence="2 3">
    <name type="scientific">Jonesia denitrificans (strain ATCC 14870 / DSM 20603 / BCRC 15368 / CIP 55.134 / JCM 11481 / NBRC 15587 / NCTC 10816 / Prevot 55134)</name>
    <name type="common">Listeria denitrificans</name>
    <dbReference type="NCBI Taxonomy" id="471856"/>
    <lineage>
        <taxon>Bacteria</taxon>
        <taxon>Bacillati</taxon>
        <taxon>Actinomycetota</taxon>
        <taxon>Actinomycetes</taxon>
        <taxon>Micrococcales</taxon>
        <taxon>Jonesiaceae</taxon>
        <taxon>Jonesia</taxon>
    </lineage>
</organism>
<reference evidence="2 3" key="1">
    <citation type="journal article" date="2009" name="Stand. Genomic Sci.">
        <title>Complete genome sequence of Jonesia denitrificans type strain (Prevot 55134).</title>
        <authorList>
            <person name="Pukall R."/>
            <person name="Gehrich-Schroter G."/>
            <person name="Lapidus A."/>
            <person name="Nolan M."/>
            <person name="Glavina Del Rio T."/>
            <person name="Lucas S."/>
            <person name="Chen F."/>
            <person name="Tice H."/>
            <person name="Pitluck S."/>
            <person name="Cheng J.F."/>
            <person name="Copeland A."/>
            <person name="Saunders E."/>
            <person name="Brettin T."/>
            <person name="Detter J.C."/>
            <person name="Bruce D."/>
            <person name="Goodwin L."/>
            <person name="Pati A."/>
            <person name="Ivanova N."/>
            <person name="Mavromatis K."/>
            <person name="Ovchinnikova G."/>
            <person name="Chen A."/>
            <person name="Palaniappan K."/>
            <person name="Land M."/>
            <person name="Hauser L."/>
            <person name="Chang Y.J."/>
            <person name="Jeffries C.D."/>
            <person name="Chain P."/>
            <person name="Goker M."/>
            <person name="Bristow J."/>
            <person name="Eisen J.A."/>
            <person name="Markowitz V."/>
            <person name="Hugenholtz P."/>
            <person name="Kyrpides N.C."/>
            <person name="Klenk H.P."/>
            <person name="Han C."/>
        </authorList>
    </citation>
    <scope>NUCLEOTIDE SEQUENCE [LARGE SCALE GENOMIC DNA]</scope>
    <source>
        <strain evidence="3">ATCC 14870 / DSM 20603 / BCRC 15368 / CIP 55.134 / JCM 11481 / NBRC 15587 / NCTC 10816 / Prevot 55134</strain>
    </source>
</reference>
<dbReference type="OrthoDB" id="5198800at2"/>